<reference evidence="1 2" key="1">
    <citation type="submission" date="2015-09" db="EMBL/GenBank/DDBJ databases">
        <title>Genome announcement of multiple Pseudomonas syringae strains.</title>
        <authorList>
            <person name="Thakur S."/>
            <person name="Wang P.W."/>
            <person name="Gong Y."/>
            <person name="Weir B.S."/>
            <person name="Guttman D.S."/>
        </authorList>
    </citation>
    <scope>NUCLEOTIDE SEQUENCE [LARGE SCALE GENOMIC DNA]</scope>
    <source>
        <strain evidence="1 2">ICMP17001</strain>
    </source>
</reference>
<organism evidence="1 2">
    <name type="scientific">Pseudomonas syringae pv. coryli</name>
    <dbReference type="NCBI Taxonomy" id="317659"/>
    <lineage>
        <taxon>Bacteria</taxon>
        <taxon>Pseudomonadati</taxon>
        <taxon>Pseudomonadota</taxon>
        <taxon>Gammaproteobacteria</taxon>
        <taxon>Pseudomonadales</taxon>
        <taxon>Pseudomonadaceae</taxon>
        <taxon>Pseudomonas</taxon>
    </lineage>
</organism>
<dbReference type="InterPro" id="IPR015422">
    <property type="entry name" value="PyrdxlP-dep_Trfase_small"/>
</dbReference>
<keyword evidence="2" id="KW-1185">Reference proteome</keyword>
<feature type="non-terminal residue" evidence="1">
    <location>
        <position position="70"/>
    </location>
</feature>
<comment type="caution">
    <text evidence="1">The sequence shown here is derived from an EMBL/GenBank/DDBJ whole genome shotgun (WGS) entry which is preliminary data.</text>
</comment>
<protein>
    <submittedName>
        <fullName evidence="1">8-amino-7-oxononanoate synthase</fullName>
    </submittedName>
</protein>
<dbReference type="AlphaFoldDB" id="A0A0N8R222"/>
<dbReference type="EMBL" id="LJQC01001103">
    <property type="protein sequence ID" value="KPW85582.1"/>
    <property type="molecule type" value="Genomic_DNA"/>
</dbReference>
<dbReference type="Gene3D" id="3.90.1150.10">
    <property type="entry name" value="Aspartate Aminotransferase, domain 1"/>
    <property type="match status" value="1"/>
</dbReference>
<dbReference type="InterPro" id="IPR015424">
    <property type="entry name" value="PyrdxlP-dep_Trfase"/>
</dbReference>
<name>A0A0N8R222_9PSED</name>
<dbReference type="SUPFAM" id="SSF53383">
    <property type="entry name" value="PLP-dependent transferases"/>
    <property type="match status" value="1"/>
</dbReference>
<proteinExistence type="predicted"/>
<evidence type="ECO:0000313" key="1">
    <source>
        <dbReference type="EMBL" id="KPW85582.1"/>
    </source>
</evidence>
<evidence type="ECO:0000313" key="2">
    <source>
        <dbReference type="Proteomes" id="UP000051335"/>
    </source>
</evidence>
<accession>A0A0N8R222</accession>
<sequence length="70" mass="7916">MVIFRTGACMSFDLRTRLDARRAAHLYRQRPLLQSPQGPQVIVDGQPLLAFCNNDYMGLANLPEVIAAWQ</sequence>
<dbReference type="Proteomes" id="UP000051335">
    <property type="component" value="Unassembled WGS sequence"/>
</dbReference>
<gene>
    <name evidence="1" type="ORF">ALO75_04547</name>
</gene>